<dbReference type="Proteomes" id="UP000003157">
    <property type="component" value="Unassembled WGS sequence"/>
</dbReference>
<dbReference type="AlphaFoldDB" id="E7GGD2"/>
<evidence type="ECO:0000313" key="1">
    <source>
        <dbReference type="EMBL" id="EFW02908.1"/>
    </source>
</evidence>
<gene>
    <name evidence="1" type="ORF">HMPREF9488_03825</name>
</gene>
<protein>
    <submittedName>
        <fullName evidence="1">Uncharacterized protein</fullName>
    </submittedName>
</protein>
<proteinExistence type="predicted"/>
<name>E7GGD2_9FIRM</name>
<dbReference type="RefSeq" id="WP_008790903.1">
    <property type="nucleotide sequence ID" value="NZ_AKCB01000009.1"/>
</dbReference>
<comment type="caution">
    <text evidence="1">The sequence shown here is derived from an EMBL/GenBank/DDBJ whole genome shotgun (WGS) entry which is preliminary data.</text>
</comment>
<keyword evidence="2" id="KW-1185">Reference proteome</keyword>
<evidence type="ECO:0000313" key="2">
    <source>
        <dbReference type="Proteomes" id="UP000003157"/>
    </source>
</evidence>
<accession>E7GGD2</accession>
<dbReference type="EMBL" id="ADKX01000064">
    <property type="protein sequence ID" value="EFW02908.1"/>
    <property type="molecule type" value="Genomic_DNA"/>
</dbReference>
<organism evidence="1 2">
    <name type="scientific">Coprobacillus cateniformis</name>
    <dbReference type="NCBI Taxonomy" id="100884"/>
    <lineage>
        <taxon>Bacteria</taxon>
        <taxon>Bacillati</taxon>
        <taxon>Bacillota</taxon>
        <taxon>Erysipelotrichia</taxon>
        <taxon>Erysipelotrichales</taxon>
        <taxon>Coprobacillaceae</taxon>
        <taxon>Coprobacillus</taxon>
    </lineage>
</organism>
<dbReference type="HOGENOM" id="CLU_2583723_0_0_9"/>
<sequence>MENIEKVLNDDLTVDKQEFLDEIALVLNDDNDLLNIVIESINETSVIGGALGVLQRDINNLKMVILKYLYDMEEKEKCVR</sequence>
<reference evidence="1 2" key="1">
    <citation type="submission" date="2010-12" db="EMBL/GenBank/DDBJ databases">
        <title>The Genome Sequence of Coprobacillus sp. strain 29_1.</title>
        <authorList>
            <consortium name="The Broad Institute Genome Sequencing Platform"/>
            <person name="Earl A."/>
            <person name="Ward D."/>
            <person name="Feldgarden M."/>
            <person name="Gevers D."/>
            <person name="Daigneault M."/>
            <person name="Sibley C.D."/>
            <person name="White A."/>
            <person name="Strauss J."/>
            <person name="Allen-Vercoe E."/>
            <person name="Young S.K."/>
            <person name="Zeng Q."/>
            <person name="Gargeya S."/>
            <person name="Fitzgerald M."/>
            <person name="Haas B."/>
            <person name="Abouelleil A."/>
            <person name="Alvarado L."/>
            <person name="Arachchi H.M."/>
            <person name="Berlin A."/>
            <person name="Brown A."/>
            <person name="Chapman S.B."/>
            <person name="Chen Z."/>
            <person name="Dunbar C."/>
            <person name="Freedman E."/>
            <person name="Gearin G."/>
            <person name="Gellesch M."/>
            <person name="Goldberg J."/>
            <person name="Griggs A."/>
            <person name="Gujja S."/>
            <person name="Heilman E."/>
            <person name="Heiman D."/>
            <person name="Howarth C."/>
            <person name="Larson L."/>
            <person name="Lui A."/>
            <person name="MacDonald P.J.P."/>
            <person name="Mehta T."/>
            <person name="Montmayeur A."/>
            <person name="Murphy C."/>
            <person name="Neiman D."/>
            <person name="Pearson M."/>
            <person name="Priest M."/>
            <person name="Roberts A."/>
            <person name="Saif S."/>
            <person name="Shea T."/>
            <person name="Shenoy N."/>
            <person name="Sisk P."/>
            <person name="Stolte C."/>
            <person name="Sykes S."/>
            <person name="White J."/>
            <person name="Yandava C."/>
            <person name="Nusbaum C."/>
            <person name="Birren B."/>
        </authorList>
    </citation>
    <scope>NUCLEOTIDE SEQUENCE [LARGE SCALE GENOMIC DNA]</scope>
    <source>
        <strain evidence="1 2">29_1</strain>
    </source>
</reference>
<dbReference type="GeneID" id="78231649"/>